<dbReference type="GO" id="GO:0016020">
    <property type="term" value="C:membrane"/>
    <property type="evidence" value="ECO:0007669"/>
    <property type="project" value="UniProtKB-SubCell"/>
</dbReference>
<dbReference type="eggNOG" id="COG1286">
    <property type="taxonomic scope" value="Bacteria"/>
</dbReference>
<accession>A0A1C2IWW5</accession>
<evidence type="ECO:0000256" key="3">
    <source>
        <dbReference type="ARBA" id="ARBA00022989"/>
    </source>
</evidence>
<dbReference type="PANTHER" id="PTHR36926:SF1">
    <property type="entry name" value="COLICIN V PRODUCTION PROTEIN"/>
    <property type="match status" value="1"/>
</dbReference>
<dbReference type="Proteomes" id="UP000095008">
    <property type="component" value="Unassembled WGS sequence"/>
</dbReference>
<evidence type="ECO:0000256" key="5">
    <source>
        <dbReference type="SAM" id="Phobius"/>
    </source>
</evidence>
<evidence type="ECO:0000256" key="4">
    <source>
        <dbReference type="ARBA" id="ARBA00023136"/>
    </source>
</evidence>
<dbReference type="InterPro" id="IPR003825">
    <property type="entry name" value="Colicin-V_CvpA"/>
</dbReference>
<feature type="transmembrane region" description="Helical" evidence="5">
    <location>
        <begin position="12"/>
        <end position="29"/>
    </location>
</feature>
<keyword evidence="3 5" id="KW-1133">Transmembrane helix</keyword>
<evidence type="ECO:0000256" key="2">
    <source>
        <dbReference type="ARBA" id="ARBA00022692"/>
    </source>
</evidence>
<evidence type="ECO:0000313" key="6">
    <source>
        <dbReference type="EMBL" id="OCX67940.1"/>
    </source>
</evidence>
<dbReference type="AlphaFoldDB" id="A0A1C2IWW5"/>
<evidence type="ECO:0000256" key="1">
    <source>
        <dbReference type="ARBA" id="ARBA00004141"/>
    </source>
</evidence>
<comment type="subcellular location">
    <subcellularLocation>
        <location evidence="1">Membrane</location>
        <topology evidence="1">Multi-pass membrane protein</topology>
    </subcellularLocation>
</comment>
<evidence type="ECO:0000313" key="8">
    <source>
        <dbReference type="Proteomes" id="UP000094893"/>
    </source>
</evidence>
<keyword evidence="2 5" id="KW-0812">Transmembrane</keyword>
<dbReference type="EMBL" id="LWRY01000290">
    <property type="protein sequence ID" value="OCX67940.1"/>
    <property type="molecule type" value="Genomic_DNA"/>
</dbReference>
<keyword evidence="9" id="KW-1185">Reference proteome</keyword>
<dbReference type="GeneID" id="60697109"/>
<name>A0A1C2IWW5_ACITH</name>
<dbReference type="InterPro" id="IPR052719">
    <property type="entry name" value="CvpA-like"/>
</dbReference>
<dbReference type="PANTHER" id="PTHR36926">
    <property type="entry name" value="COLICIN V PRODUCTION PROTEIN"/>
    <property type="match status" value="1"/>
</dbReference>
<keyword evidence="4 5" id="KW-0472">Membrane</keyword>
<dbReference type="Proteomes" id="UP000094893">
    <property type="component" value="Unassembled WGS sequence"/>
</dbReference>
<feature type="transmembrane region" description="Helical" evidence="5">
    <location>
        <begin position="36"/>
        <end position="53"/>
    </location>
</feature>
<sequence>MAGRYQRVNYWLDIVVVGLVVLSALWGLFRGMVREFFSLAAWVGGFYVAWTWGGSWLAPQLSHDIPVGWRVPLASFILFFACLVVGTLCAFVVRKLLYGIGFGATDRFLGTFFGFLRGLVLIAILVTLVQSSDLSHESWWKNSWLAQEPIKHWSQSLTAPAVSYLESQKIAH</sequence>
<proteinExistence type="predicted"/>
<dbReference type="Pfam" id="PF02674">
    <property type="entry name" value="Colicin_V"/>
    <property type="match status" value="1"/>
</dbReference>
<feature type="transmembrane region" description="Helical" evidence="5">
    <location>
        <begin position="73"/>
        <end position="97"/>
    </location>
</feature>
<organism evidence="6 9">
    <name type="scientific">Acidithiobacillus thiooxidans</name>
    <name type="common">Thiobacillus thiooxidans</name>
    <dbReference type="NCBI Taxonomy" id="930"/>
    <lineage>
        <taxon>Bacteria</taxon>
        <taxon>Pseudomonadati</taxon>
        <taxon>Pseudomonadota</taxon>
        <taxon>Acidithiobacillia</taxon>
        <taxon>Acidithiobacillales</taxon>
        <taxon>Acidithiobacillaceae</taxon>
        <taxon>Acidithiobacillus</taxon>
    </lineage>
</organism>
<dbReference type="RefSeq" id="WP_035218281.1">
    <property type="nucleotide sequence ID" value="NZ_LGYM01000026.1"/>
</dbReference>
<dbReference type="EMBL" id="LWSA01000242">
    <property type="protein sequence ID" value="OCX69470.1"/>
    <property type="molecule type" value="Genomic_DNA"/>
</dbReference>
<evidence type="ECO:0000313" key="7">
    <source>
        <dbReference type="EMBL" id="OCX69470.1"/>
    </source>
</evidence>
<dbReference type="GO" id="GO:0009403">
    <property type="term" value="P:toxin biosynthetic process"/>
    <property type="evidence" value="ECO:0007669"/>
    <property type="project" value="InterPro"/>
</dbReference>
<gene>
    <name evidence="6" type="ORF">A6M23_19550</name>
    <name evidence="7" type="ORF">A6P07_16425</name>
</gene>
<evidence type="ECO:0000313" key="9">
    <source>
        <dbReference type="Proteomes" id="UP000095008"/>
    </source>
</evidence>
<feature type="transmembrane region" description="Helical" evidence="5">
    <location>
        <begin position="109"/>
        <end position="129"/>
    </location>
</feature>
<dbReference type="OrthoDB" id="9810601at2"/>
<dbReference type="STRING" id="930.GCA_002079865_01705"/>
<protein>
    <submittedName>
        <fullName evidence="6">Colicin V production CvpA</fullName>
    </submittedName>
</protein>
<reference evidence="6 8" key="1">
    <citation type="journal article" date="2016" name="Int. J. Mol. Sci.">
        <title>Comparative genomics of the extreme acidophile Acidithiobacillus thiooxidans reveals intraspecific divergence and niche adaptation.</title>
        <authorList>
            <person name="Zhang X."/>
            <person name="Feng X."/>
            <person name="Tao J."/>
            <person name="Ma L."/>
            <person name="Xiao Y."/>
            <person name="Liang Y."/>
            <person name="Liu X."/>
            <person name="Yin H."/>
        </authorList>
    </citation>
    <scope>NUCLEOTIDE SEQUENCE [LARGE SCALE GENOMIC DNA]</scope>
    <source>
        <strain evidence="7 8">A02</strain>
        <strain evidence="6">DXS-W</strain>
    </source>
</reference>
<comment type="caution">
    <text evidence="6">The sequence shown here is derived from an EMBL/GenBank/DDBJ whole genome shotgun (WGS) entry which is preliminary data.</text>
</comment>